<evidence type="ECO:0000313" key="2">
    <source>
        <dbReference type="EMBL" id="KAK7898711.1"/>
    </source>
</evidence>
<dbReference type="AlphaFoldDB" id="A0AAW0NES0"/>
<name>A0AAW0NES0_9GOBI</name>
<protein>
    <submittedName>
        <fullName evidence="2">Uncharacterized protein</fullName>
    </submittedName>
</protein>
<dbReference type="EMBL" id="JBBPFD010000014">
    <property type="protein sequence ID" value="KAK7898711.1"/>
    <property type="molecule type" value="Genomic_DNA"/>
</dbReference>
<accession>A0AAW0NES0</accession>
<comment type="caution">
    <text evidence="2">The sequence shown here is derived from an EMBL/GenBank/DDBJ whole genome shotgun (WGS) entry which is preliminary data.</text>
</comment>
<gene>
    <name evidence="2" type="ORF">WMY93_019564</name>
</gene>
<keyword evidence="3" id="KW-1185">Reference proteome</keyword>
<feature type="compositionally biased region" description="Polar residues" evidence="1">
    <location>
        <begin position="120"/>
        <end position="136"/>
    </location>
</feature>
<proteinExistence type="predicted"/>
<organism evidence="2 3">
    <name type="scientific">Mugilogobius chulae</name>
    <name type="common">yellowstripe goby</name>
    <dbReference type="NCBI Taxonomy" id="88201"/>
    <lineage>
        <taxon>Eukaryota</taxon>
        <taxon>Metazoa</taxon>
        <taxon>Chordata</taxon>
        <taxon>Craniata</taxon>
        <taxon>Vertebrata</taxon>
        <taxon>Euteleostomi</taxon>
        <taxon>Actinopterygii</taxon>
        <taxon>Neopterygii</taxon>
        <taxon>Teleostei</taxon>
        <taxon>Neoteleostei</taxon>
        <taxon>Acanthomorphata</taxon>
        <taxon>Gobiaria</taxon>
        <taxon>Gobiiformes</taxon>
        <taxon>Gobioidei</taxon>
        <taxon>Gobiidae</taxon>
        <taxon>Gobionellinae</taxon>
        <taxon>Mugilogobius</taxon>
    </lineage>
</organism>
<reference evidence="3" key="1">
    <citation type="submission" date="2024-04" db="EMBL/GenBank/DDBJ databases">
        <title>Salinicola lusitanus LLJ914,a marine bacterium isolated from the Okinawa Trough.</title>
        <authorList>
            <person name="Li J."/>
        </authorList>
    </citation>
    <scope>NUCLEOTIDE SEQUENCE [LARGE SCALE GENOMIC DNA]</scope>
</reference>
<feature type="region of interest" description="Disordered" evidence="1">
    <location>
        <begin position="61"/>
        <end position="155"/>
    </location>
</feature>
<dbReference type="Proteomes" id="UP001460270">
    <property type="component" value="Unassembled WGS sequence"/>
</dbReference>
<evidence type="ECO:0000313" key="3">
    <source>
        <dbReference type="Proteomes" id="UP001460270"/>
    </source>
</evidence>
<evidence type="ECO:0000256" key="1">
    <source>
        <dbReference type="SAM" id="MobiDB-lite"/>
    </source>
</evidence>
<sequence>MALSSSPTGCKGCQDLSRRVADLETRLSALFESDAQHRSLESVVRLGPCLNPFSVNLDATVQADQKGPPSDPAMTQFSDMERKATSTPLSSDHETAKTRSKLYHTQGARPKPGIKRSATAIYTPNPNRVDSVNASSPFIEVRHKRRKKSPSLPQDLQLSNKFDILSEEDFPPLQAPALRCNAYSDPSSNSSPLMTLKARRNIAKEPAFRVECINGPLTVAKHTSTPDPYPAAVNLSAQRLDPAAPSQSQPGPEGPRPLFAPVTAIIGDSIIRKIRFFNAKTCCFPGATGLMMYRVVDLSY</sequence>
<dbReference type="Gene3D" id="3.40.50.12690">
    <property type="match status" value="1"/>
</dbReference>